<reference evidence="3 4" key="1">
    <citation type="submission" date="2020-08" db="EMBL/GenBank/DDBJ databases">
        <title>Genomic Encyclopedia of Type Strains, Phase IV (KMG-IV): sequencing the most valuable type-strain genomes for metagenomic binning, comparative biology and taxonomic classification.</title>
        <authorList>
            <person name="Goeker M."/>
        </authorList>
    </citation>
    <scope>NUCLEOTIDE SEQUENCE [LARGE SCALE GENOMIC DNA]</scope>
    <source>
        <strain evidence="3 4">DSM 21458</strain>
    </source>
</reference>
<feature type="region of interest" description="Disordered" evidence="1">
    <location>
        <begin position="44"/>
        <end position="64"/>
    </location>
</feature>
<dbReference type="SMART" id="SM00382">
    <property type="entry name" value="AAA"/>
    <property type="match status" value="1"/>
</dbReference>
<dbReference type="InterPro" id="IPR052934">
    <property type="entry name" value="Methyl-DNA_Rec/Restrict_Enz"/>
</dbReference>
<evidence type="ECO:0000313" key="4">
    <source>
        <dbReference type="Proteomes" id="UP000569951"/>
    </source>
</evidence>
<dbReference type="PANTHER" id="PTHR37291">
    <property type="entry name" value="5-METHYLCYTOSINE-SPECIFIC RESTRICTION ENZYME B"/>
    <property type="match status" value="1"/>
</dbReference>
<evidence type="ECO:0000313" key="3">
    <source>
        <dbReference type="EMBL" id="MBB6099682.1"/>
    </source>
</evidence>
<feature type="region of interest" description="Disordered" evidence="1">
    <location>
        <begin position="271"/>
        <end position="335"/>
    </location>
</feature>
<dbReference type="GO" id="GO:0016887">
    <property type="term" value="F:ATP hydrolysis activity"/>
    <property type="evidence" value="ECO:0007669"/>
    <property type="project" value="InterPro"/>
</dbReference>
<accession>A0A841I723</accession>
<dbReference type="Proteomes" id="UP000569951">
    <property type="component" value="Unassembled WGS sequence"/>
</dbReference>
<dbReference type="EMBL" id="JACHHG010000014">
    <property type="protein sequence ID" value="MBB6099682.1"/>
    <property type="molecule type" value="Genomic_DNA"/>
</dbReference>
<keyword evidence="4" id="KW-1185">Reference proteome</keyword>
<evidence type="ECO:0000259" key="2">
    <source>
        <dbReference type="SMART" id="SM00382"/>
    </source>
</evidence>
<name>A0A841I723_9DEIO</name>
<dbReference type="Gene3D" id="3.40.50.300">
    <property type="entry name" value="P-loop containing nucleotide triphosphate hydrolases"/>
    <property type="match status" value="1"/>
</dbReference>
<proteinExistence type="predicted"/>
<dbReference type="InterPro" id="IPR027417">
    <property type="entry name" value="P-loop_NTPase"/>
</dbReference>
<dbReference type="PANTHER" id="PTHR37291:SF1">
    <property type="entry name" value="TYPE IV METHYL-DIRECTED RESTRICTION ENZYME ECOKMCRB SUBUNIT"/>
    <property type="match status" value="1"/>
</dbReference>
<dbReference type="AlphaFoldDB" id="A0A841I723"/>
<gene>
    <name evidence="3" type="ORF">HNR42_003140</name>
</gene>
<dbReference type="GO" id="GO:0005524">
    <property type="term" value="F:ATP binding"/>
    <property type="evidence" value="ECO:0007669"/>
    <property type="project" value="InterPro"/>
</dbReference>
<dbReference type="SUPFAM" id="SSF52540">
    <property type="entry name" value="P-loop containing nucleoside triphosphate hydrolases"/>
    <property type="match status" value="1"/>
</dbReference>
<organism evidence="3 4">
    <name type="scientific">Deinobacterium chartae</name>
    <dbReference type="NCBI Taxonomy" id="521158"/>
    <lineage>
        <taxon>Bacteria</taxon>
        <taxon>Thermotogati</taxon>
        <taxon>Deinococcota</taxon>
        <taxon>Deinococci</taxon>
        <taxon>Deinococcales</taxon>
        <taxon>Deinococcaceae</taxon>
        <taxon>Deinobacterium</taxon>
    </lineage>
</organism>
<dbReference type="Pfam" id="PF07728">
    <property type="entry name" value="AAA_5"/>
    <property type="match status" value="1"/>
</dbReference>
<comment type="caution">
    <text evidence="3">The sequence shown here is derived from an EMBL/GenBank/DDBJ whole genome shotgun (WGS) entry which is preliminary data.</text>
</comment>
<evidence type="ECO:0000256" key="1">
    <source>
        <dbReference type="SAM" id="MobiDB-lite"/>
    </source>
</evidence>
<protein>
    <submittedName>
        <fullName evidence="3">MoxR-like ATPase</fullName>
    </submittedName>
</protein>
<sequence length="673" mass="72743">MNLPDTVFVQYRLTRDAYARLPEEAAADLERCREQLGWFEDQAGTLLSPPQPVPMPAPGERGSRTPLALPDLPGTSAVVRTLEGQLRQLVIPQLVALDLSNASGRGPDLLALQAALLSGEHGEPLYLHRTPAALAALARAGRARGDTVDVLGCRYFLEGETFRTAAAWGVYRRHARQGKVRALRWAEHRLERSADGWQHTVRILAEFDSDRTAEAVTAPLGSRELREPTTALLDFRERKRAWGTAPDESYEPYLPTRLGLTLLEGLLPQPVTAPAPQKSSVPKVLTADPSPTKAVVPNPDPAPVAAKKTVSANSAQPERPASAVSASVMHTSPAPADPLEEGVAFVQQHMAVDAEVVRRVLQYLEAGQNVLLVGAPGCGKTRLATLVARWRGGTVPRFTRSAEEAQGEYRCVGSAACHPERCTQHVACFAGEADNVSFVTADARWTSADLVGGLRVRPGRGLEYVWEPGVITRAARAHALSEQCHGRPRDLVIDEINRAPIEQALGPLFTLLEPAYRARVPLVHEDDGGREEYLPESFRVIATMNDADSHALFSLGAALRRRFALVRLHPPAHERTWLATHIPAPILQALYAFVGEGTAGVRARYALGTAYLLEAATLAQRGVPLDTAVADRIVPALSGAGPEDLEAWAQRAGELGWTAARGALEEMAALGRL</sequence>
<feature type="domain" description="AAA+ ATPase" evidence="2">
    <location>
        <begin position="366"/>
        <end position="573"/>
    </location>
</feature>
<feature type="compositionally biased region" description="Low complexity" evidence="1">
    <location>
        <begin position="293"/>
        <end position="308"/>
    </location>
</feature>
<dbReference type="InterPro" id="IPR003593">
    <property type="entry name" value="AAA+_ATPase"/>
</dbReference>
<dbReference type="InterPro" id="IPR011704">
    <property type="entry name" value="ATPase_dyneun-rel_AAA"/>
</dbReference>
<dbReference type="RefSeq" id="WP_183988431.1">
    <property type="nucleotide sequence ID" value="NZ_JACHHG010000014.1"/>
</dbReference>